<dbReference type="EMBL" id="JAKOGI010000105">
    <property type="protein sequence ID" value="KAJ8444135.1"/>
    <property type="molecule type" value="Genomic_DNA"/>
</dbReference>
<evidence type="ECO:0000313" key="3">
    <source>
        <dbReference type="Proteomes" id="UP001153076"/>
    </source>
</evidence>
<dbReference type="OrthoDB" id="1752401at2759"/>
<dbReference type="AlphaFoldDB" id="A0A9Q1QL73"/>
<feature type="region of interest" description="Disordered" evidence="1">
    <location>
        <begin position="395"/>
        <end position="418"/>
    </location>
</feature>
<reference evidence="2" key="1">
    <citation type="submission" date="2022-04" db="EMBL/GenBank/DDBJ databases">
        <title>Carnegiea gigantea Genome sequencing and assembly v2.</title>
        <authorList>
            <person name="Copetti D."/>
            <person name="Sanderson M.J."/>
            <person name="Burquez A."/>
            <person name="Wojciechowski M.F."/>
        </authorList>
    </citation>
    <scope>NUCLEOTIDE SEQUENCE</scope>
    <source>
        <strain evidence="2">SGP5-SGP5p</strain>
        <tissue evidence="2">Aerial part</tissue>
    </source>
</reference>
<keyword evidence="3" id="KW-1185">Reference proteome</keyword>
<dbReference type="Proteomes" id="UP001153076">
    <property type="component" value="Unassembled WGS sequence"/>
</dbReference>
<feature type="compositionally biased region" description="Polar residues" evidence="1">
    <location>
        <begin position="82"/>
        <end position="102"/>
    </location>
</feature>
<evidence type="ECO:0000256" key="1">
    <source>
        <dbReference type="SAM" id="MobiDB-lite"/>
    </source>
</evidence>
<evidence type="ECO:0000313" key="2">
    <source>
        <dbReference type="EMBL" id="KAJ8444135.1"/>
    </source>
</evidence>
<sequence length="418" mass="48016">MKTNCDICSAYSFKWSITIDICRATTYSLYWSFMTQIDAHFPYYSNNTAPNSPIYCMIWIFQPCSATNNESHRPCQPPHALGTSQVHPSTRSAPTDSQSHSPTVKVLKGLTQQELLKNQLAKKAENLPQMATMKTVLIEERKISQLPPRPPDLLDHHGKITYSLMRKKKSMPLHLTTTTNPLEREVTLVRFLGYIAKLERFCPIGGISWHELNKTYKANIIEMSKFKYLADKGFDKCVLKHVAKHFKQCYFKPEEKTKEDMRDITLAEIGRDARASQTHYHTTGSTSYAETRADFNEASAKVQERLLDSSSSKTQVEIENEVFNELMYEEENPNVLRKRDYAFRDNNMELKHVKEELASQKAMFLLILKAVHNGKITDEFLDATDVALCMVQEESTGNNLSNESRHTRLQPQPPKLIR</sequence>
<accession>A0A9Q1QL73</accession>
<gene>
    <name evidence="2" type="ORF">Cgig2_029910</name>
</gene>
<feature type="region of interest" description="Disordered" evidence="1">
    <location>
        <begin position="71"/>
        <end position="102"/>
    </location>
</feature>
<name>A0A9Q1QL73_9CARY</name>
<proteinExistence type="predicted"/>
<comment type="caution">
    <text evidence="2">The sequence shown here is derived from an EMBL/GenBank/DDBJ whole genome shotgun (WGS) entry which is preliminary data.</text>
</comment>
<organism evidence="2 3">
    <name type="scientific">Carnegiea gigantea</name>
    <dbReference type="NCBI Taxonomy" id="171969"/>
    <lineage>
        <taxon>Eukaryota</taxon>
        <taxon>Viridiplantae</taxon>
        <taxon>Streptophyta</taxon>
        <taxon>Embryophyta</taxon>
        <taxon>Tracheophyta</taxon>
        <taxon>Spermatophyta</taxon>
        <taxon>Magnoliopsida</taxon>
        <taxon>eudicotyledons</taxon>
        <taxon>Gunneridae</taxon>
        <taxon>Pentapetalae</taxon>
        <taxon>Caryophyllales</taxon>
        <taxon>Cactineae</taxon>
        <taxon>Cactaceae</taxon>
        <taxon>Cactoideae</taxon>
        <taxon>Echinocereeae</taxon>
        <taxon>Carnegiea</taxon>
    </lineage>
</organism>
<protein>
    <submittedName>
        <fullName evidence="2">Uncharacterized protein</fullName>
    </submittedName>
</protein>